<keyword evidence="2 3" id="KW-0040">ANK repeat</keyword>
<accession>A0ABD0KRQ4</accession>
<comment type="caution">
    <text evidence="6">The sequence shown here is derived from an EMBL/GenBank/DDBJ whole genome shotgun (WGS) entry which is preliminary data.</text>
</comment>
<feature type="repeat" description="ANK" evidence="3">
    <location>
        <begin position="882"/>
        <end position="914"/>
    </location>
</feature>
<feature type="repeat" description="ANK" evidence="3">
    <location>
        <begin position="783"/>
        <end position="815"/>
    </location>
</feature>
<keyword evidence="7" id="KW-1185">Reference proteome</keyword>
<evidence type="ECO:0000256" key="2">
    <source>
        <dbReference type="ARBA" id="ARBA00023043"/>
    </source>
</evidence>
<reference evidence="6 7" key="1">
    <citation type="journal article" date="2023" name="Sci. Data">
        <title>Genome assembly of the Korean intertidal mud-creeper Batillaria attramentaria.</title>
        <authorList>
            <person name="Patra A.K."/>
            <person name="Ho P.T."/>
            <person name="Jun S."/>
            <person name="Lee S.J."/>
            <person name="Kim Y."/>
            <person name="Won Y.J."/>
        </authorList>
    </citation>
    <scope>NUCLEOTIDE SEQUENCE [LARGE SCALE GENOMIC DNA]</scope>
    <source>
        <strain evidence="6">Wonlab-2016</strain>
    </source>
</reference>
<dbReference type="PRINTS" id="PR01415">
    <property type="entry name" value="ANKYRIN"/>
</dbReference>
<feature type="repeat" description="ANK" evidence="3">
    <location>
        <begin position="692"/>
        <end position="724"/>
    </location>
</feature>
<dbReference type="InterPro" id="IPR049050">
    <property type="entry name" value="nSTAND3"/>
</dbReference>
<feature type="repeat" description="ANK" evidence="3">
    <location>
        <begin position="948"/>
        <end position="980"/>
    </location>
</feature>
<dbReference type="Pfam" id="PF13637">
    <property type="entry name" value="Ank_4"/>
    <property type="match status" value="1"/>
</dbReference>
<dbReference type="PANTHER" id="PTHR24189">
    <property type="entry name" value="MYOTROPHIN"/>
    <property type="match status" value="1"/>
</dbReference>
<feature type="compositionally biased region" description="Polar residues" evidence="4">
    <location>
        <begin position="39"/>
        <end position="50"/>
    </location>
</feature>
<feature type="repeat" description="ANK" evidence="3">
    <location>
        <begin position="816"/>
        <end position="848"/>
    </location>
</feature>
<dbReference type="CDD" id="cd00009">
    <property type="entry name" value="AAA"/>
    <property type="match status" value="1"/>
</dbReference>
<dbReference type="Gene3D" id="3.40.50.300">
    <property type="entry name" value="P-loop containing nucleotide triphosphate hydrolases"/>
    <property type="match status" value="1"/>
</dbReference>
<dbReference type="InterPro" id="IPR036770">
    <property type="entry name" value="Ankyrin_rpt-contain_sf"/>
</dbReference>
<dbReference type="SUPFAM" id="SSF52540">
    <property type="entry name" value="P-loop containing nucleoside triphosphate hydrolases"/>
    <property type="match status" value="1"/>
</dbReference>
<dbReference type="SMART" id="SM00248">
    <property type="entry name" value="ANK"/>
    <property type="match status" value="9"/>
</dbReference>
<evidence type="ECO:0000313" key="6">
    <source>
        <dbReference type="EMBL" id="KAK7489800.1"/>
    </source>
</evidence>
<feature type="region of interest" description="Disordered" evidence="4">
    <location>
        <begin position="1"/>
        <end position="56"/>
    </location>
</feature>
<dbReference type="Pfam" id="PF20720">
    <property type="entry name" value="nSTAND3"/>
    <property type="match status" value="1"/>
</dbReference>
<proteinExistence type="predicted"/>
<dbReference type="SUPFAM" id="SSF48403">
    <property type="entry name" value="Ankyrin repeat"/>
    <property type="match status" value="1"/>
</dbReference>
<feature type="repeat" description="ANK" evidence="3">
    <location>
        <begin position="981"/>
        <end position="1013"/>
    </location>
</feature>
<name>A0ABD0KRQ4_9CAEN</name>
<feature type="region of interest" description="Disordered" evidence="4">
    <location>
        <begin position="721"/>
        <end position="740"/>
    </location>
</feature>
<organism evidence="6 7">
    <name type="scientific">Batillaria attramentaria</name>
    <dbReference type="NCBI Taxonomy" id="370345"/>
    <lineage>
        <taxon>Eukaryota</taxon>
        <taxon>Metazoa</taxon>
        <taxon>Spiralia</taxon>
        <taxon>Lophotrochozoa</taxon>
        <taxon>Mollusca</taxon>
        <taxon>Gastropoda</taxon>
        <taxon>Caenogastropoda</taxon>
        <taxon>Sorbeoconcha</taxon>
        <taxon>Cerithioidea</taxon>
        <taxon>Batillariidae</taxon>
        <taxon>Batillaria</taxon>
    </lineage>
</organism>
<dbReference type="InterPro" id="IPR050745">
    <property type="entry name" value="Multifunctional_regulatory"/>
</dbReference>
<sequence length="1017" mass="113423">MSGNTKGDGLALLPESEDSEDDVTEGGATSGDVTVPKQVATTSETPSEMASSDHPVVVKMSDQQEGHLHMGNEVNTTYNQNHVHHNITCGQVVVHTRYFCPQTVNNNNRDNPDRREQDSVADPDSSHSNTFHYIHTDDLQEAEVILEERHLVILCGPPGSGKTTLGRALLQIYRDKGYQVYIIAHVHELSGFIRGGGRSVVLMDGALGEVRLDETEYRALRSVQQPLQESVRRGNCLLVITVYPHVLRELRQLDARGDMLLLQPACLVEILADPLPEEVKTAMIKFHLQELHLDMPEQDALVTEILQKDVSGAAFPWCCRQMVKEWQSMADSTVFFAAPAQAHVHFLQHMLRDPKHGETMAVVMSLTMLGLSRFLHDPYRVQSQLEKLGFRDASNYSLEEYSDVLKDFILHKTESRFEGRVWYDAVGLALGQSFSLPILLKVCDVRFLVQHVRTKETATEFVTIGPSTDDRQLLMQTMYEHMVSGRLPELCQHPSLHCPQFLQEFDEFCRANKNCVQQLVSAVDTVHRKPLLYWSVWGPTGNLTQWCLKLTEGDIKYIVRGGWLAQVLLACKLVGKATEEEDNSLIMLLATLMSAKKMRDMIQTGIDLPLPSTEQYTPRSFRAKMDQVMSTIQTNSLCYLDDPSLPIPNTLVSMEVRSSDDGDNVHVVVPSKQWYLALRLLADRQVDERDEEGNTLLHVAADSGDLDVVKIAVKSGASLTARNNKGHNPPQLAVNRKKREKKKTGTSFDCIDALHKACRSGDQNTVKVLVCTSVSVQDKVNTSGSTPLHVACETGKTDVAILLISLDADVNVKDNYGYTPLHFACNGDNTQTALLLIQHHADVNVKDNGGHTPLHRACDVGNTQTALLLIQHHADVNVKNNDGHTPLHYACLFGNTQTAVLLIQHDADVNLKNNHGDTPLHYDCFFDNTQTALLLIQHHADLNVKNNDWCTPLHYACLFGNTQTALLLIQHHADVNARTKTGDTPLDVALYSQDANMVGLLIQHGATVKRKRKHIRD</sequence>
<gene>
    <name evidence="6" type="ORF">BaRGS_00018982</name>
</gene>
<feature type="compositionally biased region" description="Acidic residues" evidence="4">
    <location>
        <begin position="15"/>
        <end position="24"/>
    </location>
</feature>
<dbReference type="AlphaFoldDB" id="A0ABD0KRQ4"/>
<keyword evidence="1" id="KW-0677">Repeat</keyword>
<dbReference type="Proteomes" id="UP001519460">
    <property type="component" value="Unassembled WGS sequence"/>
</dbReference>
<protein>
    <recommendedName>
        <fullName evidence="5">Novel STAND NTPase 3 domain-containing protein</fullName>
    </recommendedName>
</protein>
<dbReference type="EMBL" id="JACVVK020000134">
    <property type="protein sequence ID" value="KAK7489800.1"/>
    <property type="molecule type" value="Genomic_DNA"/>
</dbReference>
<feature type="domain" description="Novel STAND NTPase 3" evidence="5">
    <location>
        <begin position="133"/>
        <end position="289"/>
    </location>
</feature>
<dbReference type="InterPro" id="IPR027417">
    <property type="entry name" value="P-loop_NTPase"/>
</dbReference>
<dbReference type="PROSITE" id="PS50297">
    <property type="entry name" value="ANK_REP_REGION"/>
    <property type="match status" value="8"/>
</dbReference>
<feature type="region of interest" description="Disordered" evidence="4">
    <location>
        <begin position="104"/>
        <end position="130"/>
    </location>
</feature>
<dbReference type="PANTHER" id="PTHR24189:SF50">
    <property type="entry name" value="ANKYRIN REPEAT AND SOCS BOX PROTEIN 2"/>
    <property type="match status" value="1"/>
</dbReference>
<feature type="repeat" description="ANK" evidence="3">
    <location>
        <begin position="849"/>
        <end position="881"/>
    </location>
</feature>
<dbReference type="Pfam" id="PF12796">
    <property type="entry name" value="Ank_2"/>
    <property type="match status" value="2"/>
</dbReference>
<evidence type="ECO:0000256" key="4">
    <source>
        <dbReference type="SAM" id="MobiDB-lite"/>
    </source>
</evidence>
<evidence type="ECO:0000256" key="1">
    <source>
        <dbReference type="ARBA" id="ARBA00022737"/>
    </source>
</evidence>
<evidence type="ECO:0000256" key="3">
    <source>
        <dbReference type="PROSITE-ProRule" id="PRU00023"/>
    </source>
</evidence>
<feature type="repeat" description="ANK" evidence="3">
    <location>
        <begin position="915"/>
        <end position="947"/>
    </location>
</feature>
<dbReference type="PROSITE" id="PS50088">
    <property type="entry name" value="ANK_REPEAT"/>
    <property type="match status" value="8"/>
</dbReference>
<evidence type="ECO:0000259" key="5">
    <source>
        <dbReference type="Pfam" id="PF20720"/>
    </source>
</evidence>
<dbReference type="InterPro" id="IPR002110">
    <property type="entry name" value="Ankyrin_rpt"/>
</dbReference>
<evidence type="ECO:0000313" key="7">
    <source>
        <dbReference type="Proteomes" id="UP001519460"/>
    </source>
</evidence>
<dbReference type="Pfam" id="PF00023">
    <property type="entry name" value="Ank"/>
    <property type="match status" value="2"/>
</dbReference>
<dbReference type="Gene3D" id="1.25.40.20">
    <property type="entry name" value="Ankyrin repeat-containing domain"/>
    <property type="match status" value="4"/>
</dbReference>